<comment type="caution">
    <text evidence="4">The sequence shown here is derived from an EMBL/GenBank/DDBJ whole genome shotgun (WGS) entry which is preliminary data.</text>
</comment>
<proteinExistence type="predicted"/>
<dbReference type="InterPro" id="IPR026983">
    <property type="entry name" value="DHC"/>
</dbReference>
<name>A0ABR2IDK8_9EUKA</name>
<evidence type="ECO:0000256" key="2">
    <source>
        <dbReference type="SAM" id="MobiDB-lite"/>
    </source>
</evidence>
<evidence type="ECO:0000313" key="4">
    <source>
        <dbReference type="EMBL" id="KAK8861096.1"/>
    </source>
</evidence>
<dbReference type="Proteomes" id="UP001470230">
    <property type="component" value="Unassembled WGS sequence"/>
</dbReference>
<dbReference type="PANTHER" id="PTHR45703:SF36">
    <property type="entry name" value="DYNEIN HEAVY CHAIN, CYTOPLASMIC"/>
    <property type="match status" value="1"/>
</dbReference>
<keyword evidence="5" id="KW-1185">Reference proteome</keyword>
<organism evidence="4 5">
    <name type="scientific">Tritrichomonas musculus</name>
    <dbReference type="NCBI Taxonomy" id="1915356"/>
    <lineage>
        <taxon>Eukaryota</taxon>
        <taxon>Metamonada</taxon>
        <taxon>Parabasalia</taxon>
        <taxon>Tritrichomonadida</taxon>
        <taxon>Tritrichomonadidae</taxon>
        <taxon>Tritrichomonas</taxon>
    </lineage>
</organism>
<reference evidence="4 5" key="1">
    <citation type="submission" date="2024-04" db="EMBL/GenBank/DDBJ databases">
        <title>Tritrichomonas musculus Genome.</title>
        <authorList>
            <person name="Alves-Ferreira E."/>
            <person name="Grigg M."/>
            <person name="Lorenzi H."/>
            <person name="Galac M."/>
        </authorList>
    </citation>
    <scope>NUCLEOTIDE SEQUENCE [LARGE SCALE GENOMIC DNA]</scope>
    <source>
        <strain evidence="4 5">EAF2021</strain>
    </source>
</reference>
<evidence type="ECO:0000313" key="5">
    <source>
        <dbReference type="Proteomes" id="UP001470230"/>
    </source>
</evidence>
<feature type="domain" description="Dynein heavy chain linker" evidence="3">
    <location>
        <begin position="822"/>
        <end position="1208"/>
    </location>
</feature>
<dbReference type="Gene3D" id="1.20.920.20">
    <property type="match status" value="1"/>
</dbReference>
<keyword evidence="1" id="KW-0175">Coiled coil</keyword>
<dbReference type="PANTHER" id="PTHR45703">
    <property type="entry name" value="DYNEIN HEAVY CHAIN"/>
    <property type="match status" value="1"/>
</dbReference>
<evidence type="ECO:0000259" key="3">
    <source>
        <dbReference type="Pfam" id="PF08393"/>
    </source>
</evidence>
<dbReference type="InterPro" id="IPR013602">
    <property type="entry name" value="Dynein_heavy_linker"/>
</dbReference>
<protein>
    <recommendedName>
        <fullName evidence="3">Dynein heavy chain linker domain-containing protein</fullName>
    </recommendedName>
</protein>
<feature type="coiled-coil region" evidence="1">
    <location>
        <begin position="1991"/>
        <end position="2025"/>
    </location>
</feature>
<sequence>MQQRFKKSRQNTISAASRRSKNENEPEQTLMKPFYDTRKYHLPKKENFNVYQVRMPKDLRRFARPSINTNSNLDENVINKTSYNETTSSDYTDLDNLNFDTDLPFYIKFESDLLPLCYFDDDDYETVDFGKLKNDIKQKETITGNSILLKSFKLLWQPVLILDMNEDHSTFLIEYLDNDIRKYVGRLNLQISNYDNDLFFQRRNEAIQRRDIFIRNQRFYSYLEYTLNPNQSILKEKNIKKILSLIPDDLKTNFQIIANLLREIRMIDVYCLYTDAYKRRLKDDESFIQKCEKLNFPTLNDFDPLFQSKQRNIEDSSSFHELAQKMISAMQISANSNLNEEEMKVKIRARILSELKLFEIDYDDHDAHNFSRDIKAQIDNCVNFKFMKKMRKMKEKIKSLSSFNRNMSHCIDKIIINSISEVTLNAIDDLYEAFVNKRVYFTYNYSYFNRVSFENELKSFHSIINSITECWKKAACQSTFSLFSAADEVLLPNANLLYLHLQRLKNYFSYDLKSQFDEIQSEINDLFQKFGRSFKIESFDPLFVKNLNEIDVDSYVSIVACSGSFIPPSRLLTNRQILKLQEISEKLTNDIIEIAPMNSILIRPNVKVLLQRTKKQLISRMQSMNNQIQIMLFLNVNSLIEQLQATLKMTYEKARKEPDNITIFLELRSFYNEVPLILDKIEKKRIEVSKSIHFLESIKSPLAHVLNQRFFDFRFRLHLFTESFPLRKTKLEEAKEDISATHATIESDVLSDLAKYETDLTFIVQQNVKDNISEMCLKTKETYENFKQLEPIVAELNLGKGVLLHNPFDQGRFERSLALSHDMQTLWEMVRDLTDLNADIASIQIQQLNVRSLFERCKKWNEEQARIRQSILYYPVAKNVSDKLANTIKEFTNYLFIIEVITSPILRQRHISMIKGLFASNPGNCVDSTSTFYQLINIKILDLKDKFSQIYEIAKSEYSKEKEIQNIINDLIMISVKLRIKNLKEFLINTQNLINKQERELNEIKKSKFAVPFLDRVELHLKLISELSKVFIVLNENVDIYYNLKLFITAEDTKKRNPSLFESFRKARVEFSNEIQAIKYVNVFPTKEKVFKSILDNFCQINELIPVYLTERKSEYIRFSILTNEEFFNLVSSTHSIEKFSPKIRYVLPYVSSFVIANGENNKLFVNGVKSFDSEVMYLNDSVQYTIDKIDILFENIIKSIRKTIRSQVLLLASRNFQNFLKQLSELPFQISFLYLNIKFTELFKDKTKIADFQHLQTSINDFQSLLKIIDEGVKSKNTQKSLNSLVSYFLSIMRKIMAMNGWIDGQDNENTGTKRKRRLLKRGSMFSIKVDSLITTKREKTPKFIKYVIENDKIFMKAKKFSIEYRFEYMGNDYEIASFPDAYAVESFLECISYNMSCCIPSDSLTANSFLSNVSVLTGRQLLSVHLQNRHFMSNYKDFLSCIEMNDNFILHFVDFNSIPSKIQCGITDFVESQKLNGILVTSDFEMSPFHFTFLRPFIVPEGNDLNINCVCGPNESVKTEKVHEYSILHRFQNICEITNLNDLKTDLNDKLLWFRCPLSLDMLSVFEQSPFILAPNGSRMFIQNCEFIFDCVLKSDAPKSILPRIRWLNKPPVHEEWKMLFEVVGSYDPIEFCLEHSSRLFDNDEKLTKTFIFSMIKEFYPSLTSEVDEVAKKLDVTFDSNLNIVKLIRKSIENKRSVIIVGNDKKIEMLQMIVQFFNEKEDIDLFFNLNDLQIRENDSKLFILLIDDSRSISFEYGRFCQFLPFSIDSKIESNCFETNFLNEAYQYLNDHFVLYSLFFGFDEIPSTESIHDYLIMQEDQTFSDFITDLLEKDIKKLTFIFIQCKSFQFSPILSFDWSQVSISKLANVRIVLITTLSMPDFEYFVGSICSFKLICRNNQGSILKNRLLNLRAQNSMTQKLKEKNIVLNDSYKILSEKQADFYYPLYLQSFQKNIEKRVVFLNEFLNSFSSSLEFEEKCNTDFNNATQFLHQCNVDMENAKSQLAIAEAALKHEIEDANQIKNQDLIPKLKLEETARDQIDSDIQSKIPSLRKAEKFMSNIDQTTVFMIRGIRSPTPSVLPIFECFAIIFNIKPEKKIVGKNRIYDYFPPVQKMMKDSKFFLTMLSCSKQNIENDKIIRLKTLLANSKSIMERSIKNNKDFSAIVKWFNNLVSSNEIRNMLVPLYQSLEFHKNEVLSIQNEIEKIDKKVENRKKQIDDIKKSITQLSTDIKNAEHQLIIMNSRKTNTIHFNEEMKEEVLHFQNEYEMLNEKLNHSNEICFARTLCVCYSSSLEYNDHSKSRKLYGRSFQIELKKEIQRKLHLNGLNDQVLKEKMVSVLDELTTPIIYDPDGYCFKLLRELFSNIQIIFGFQKVDPNLPTVAIIDDMKDSLLIKEYYSKSFIITKFSPDSGFFTSHFSKFFIFVNFSVPSSFEIFRENLFVSLHESNFESIAKYEDQIDEVIGKKISIIEKVNTSLKKNPLEFFEGSSWKNCLSFFADTKSSVEALMKDMNRIKEITFQSDQLARITARFSQILFDYMREIIGDSKFASILALMIDIVDTFHKPIEIFDKVKRVFQLCYQNNFENVSVSEKNDDFSITFKKFDFSDENYIQKIENNRKFIQFENIEKNLQKKMNDYRNQFFRYSEEIQVKSDELIDLSINQNTKFSLKKIILSISSHFPIVIKSSLQDDPTNYLFKIAQCKTLILTKDYNSSLLRFNGWLIARYPDEQDDGFANLKLFLSNLLTMRQYPQNFRFIILVKDSTEIPFYLSQVSIIMSLPVLLPPSKIYEKLIKRVDDKMKNDSLKENIQIVANLIGSLSSFSRPTIVSDLLNQKSLDVMKIKSCPLLLPYKMYYIKSLNNIWLERILNMKKMKKSVSKSLFRSEIAYASISLQETDGSFPVDSISSLDCEIQNGIFIKVDRFYPMPLGRVWLTPFESNDSQMSKFNSILYGGNPVKQILQIQNLGDANCHFIFEL</sequence>
<evidence type="ECO:0000256" key="1">
    <source>
        <dbReference type="SAM" id="Coils"/>
    </source>
</evidence>
<dbReference type="EMBL" id="JAPFFF010000018">
    <property type="protein sequence ID" value="KAK8861096.1"/>
    <property type="molecule type" value="Genomic_DNA"/>
</dbReference>
<gene>
    <name evidence="4" type="ORF">M9Y10_012791</name>
</gene>
<accession>A0ABR2IDK8</accession>
<feature type="region of interest" description="Disordered" evidence="2">
    <location>
        <begin position="1"/>
        <end position="30"/>
    </location>
</feature>
<feature type="coiled-coil region" evidence="1">
    <location>
        <begin position="980"/>
        <end position="1007"/>
    </location>
</feature>
<feature type="coiled-coil region" evidence="1">
    <location>
        <begin position="2619"/>
        <end position="2646"/>
    </location>
</feature>
<feature type="coiled-coil region" evidence="1">
    <location>
        <begin position="2189"/>
        <end position="2272"/>
    </location>
</feature>
<dbReference type="Pfam" id="PF08393">
    <property type="entry name" value="DHC_N2"/>
    <property type="match status" value="1"/>
</dbReference>